<dbReference type="PANTHER" id="PTHR24276:SF98">
    <property type="entry name" value="FI18310P1-RELATED"/>
    <property type="match status" value="1"/>
</dbReference>
<dbReference type="RefSeq" id="WP_086167544.1">
    <property type="nucleotide sequence ID" value="NZ_MRYD01000004.1"/>
</dbReference>
<evidence type="ECO:0000256" key="4">
    <source>
        <dbReference type="RuleBase" id="RU363034"/>
    </source>
</evidence>
<dbReference type="InterPro" id="IPR050430">
    <property type="entry name" value="Peptidase_S1"/>
</dbReference>
<feature type="domain" description="Peptidase S1" evidence="6">
    <location>
        <begin position="97"/>
        <end position="368"/>
    </location>
</feature>
<evidence type="ECO:0000259" key="6">
    <source>
        <dbReference type="PROSITE" id="PS50240"/>
    </source>
</evidence>
<dbReference type="Gene3D" id="2.40.10.10">
    <property type="entry name" value="Trypsin-like serine proteases"/>
    <property type="match status" value="1"/>
</dbReference>
<accession>A0ABX3YQM6</accession>
<feature type="chain" id="PRO_5046247220" evidence="5">
    <location>
        <begin position="41"/>
        <end position="605"/>
    </location>
</feature>
<dbReference type="EMBL" id="MRYD01000004">
    <property type="protein sequence ID" value="OSZ62138.1"/>
    <property type="molecule type" value="Genomic_DNA"/>
</dbReference>
<dbReference type="PROSITE" id="PS00135">
    <property type="entry name" value="TRYPSIN_SER"/>
    <property type="match status" value="1"/>
</dbReference>
<name>A0ABX3YQM6_9ACTN</name>
<dbReference type="PRINTS" id="PR00722">
    <property type="entry name" value="CHYMOTRYPSIN"/>
</dbReference>
<dbReference type="PANTHER" id="PTHR24276">
    <property type="entry name" value="POLYSERASE-RELATED"/>
    <property type="match status" value="1"/>
</dbReference>
<keyword evidence="8" id="KW-1185">Reference proteome</keyword>
<keyword evidence="2 5" id="KW-0732">Signal</keyword>
<proteinExistence type="inferred from homology"/>
<organism evidence="7 8">
    <name type="scientific">Streptomyces pharetrae CZA14</name>
    <dbReference type="NCBI Taxonomy" id="1144883"/>
    <lineage>
        <taxon>Bacteria</taxon>
        <taxon>Bacillati</taxon>
        <taxon>Actinomycetota</taxon>
        <taxon>Actinomycetes</taxon>
        <taxon>Kitasatosporales</taxon>
        <taxon>Streptomycetaceae</taxon>
        <taxon>Streptomyces</taxon>
    </lineage>
</organism>
<dbReference type="GO" id="GO:0006508">
    <property type="term" value="P:proteolysis"/>
    <property type="evidence" value="ECO:0007669"/>
    <property type="project" value="UniProtKB-KW"/>
</dbReference>
<dbReference type="Pfam" id="PF00089">
    <property type="entry name" value="Trypsin"/>
    <property type="match status" value="1"/>
</dbReference>
<dbReference type="InterPro" id="IPR001254">
    <property type="entry name" value="Trypsin_dom"/>
</dbReference>
<dbReference type="Gene3D" id="2.130.10.130">
    <property type="entry name" value="Integrin alpha, N-terminal"/>
    <property type="match status" value="1"/>
</dbReference>
<feature type="signal peptide" evidence="5">
    <location>
        <begin position="1"/>
        <end position="40"/>
    </location>
</feature>
<comment type="similarity">
    <text evidence="1">Belongs to the peptidase S1 family.</text>
</comment>
<comment type="caution">
    <text evidence="7">The sequence shown here is derived from an EMBL/GenBank/DDBJ whole genome shotgun (WGS) entry which is preliminary data.</text>
</comment>
<dbReference type="GO" id="GO:0008233">
    <property type="term" value="F:peptidase activity"/>
    <property type="evidence" value="ECO:0007669"/>
    <property type="project" value="UniProtKB-KW"/>
</dbReference>
<dbReference type="PROSITE" id="PS00134">
    <property type="entry name" value="TRYPSIN_HIS"/>
    <property type="match status" value="1"/>
</dbReference>
<keyword evidence="4" id="KW-0720">Serine protease</keyword>
<dbReference type="SUPFAM" id="SSF50494">
    <property type="entry name" value="Trypsin-like serine proteases"/>
    <property type="match status" value="1"/>
</dbReference>
<reference evidence="7 8" key="1">
    <citation type="submission" date="2016-12" db="EMBL/GenBank/DDBJ databases">
        <title>Genome Mining:The Detection of Biosynthetic Gene Clusters to Aid in the Expression of Curamycin A produced by Streptomyces sp. strain CZA14.</title>
        <authorList>
            <person name="Durrell K.A."/>
            <person name="Kirby B.M."/>
            <person name="Khan W."/>
            <person name="Mthethwa T."/>
            <person name="Le Roes-Hill M."/>
        </authorList>
    </citation>
    <scope>NUCLEOTIDE SEQUENCE [LARGE SCALE GENOMIC DNA]</scope>
    <source>
        <strain evidence="7 8">CZA14</strain>
    </source>
</reference>
<dbReference type="InterPro" id="IPR001314">
    <property type="entry name" value="Peptidase_S1A"/>
</dbReference>
<protein>
    <submittedName>
        <fullName evidence="7">Serine protease</fullName>
    </submittedName>
</protein>
<dbReference type="CDD" id="cd00190">
    <property type="entry name" value="Tryp_SPc"/>
    <property type="match status" value="1"/>
</dbReference>
<keyword evidence="4" id="KW-0378">Hydrolase</keyword>
<gene>
    <name evidence="7" type="ORF">OQI_01655</name>
</gene>
<dbReference type="InterPro" id="IPR028994">
    <property type="entry name" value="Integrin_alpha_N"/>
</dbReference>
<evidence type="ECO:0000256" key="3">
    <source>
        <dbReference type="ARBA" id="ARBA00023157"/>
    </source>
</evidence>
<dbReference type="InterPro" id="IPR018114">
    <property type="entry name" value="TRYPSIN_HIS"/>
</dbReference>
<evidence type="ECO:0000256" key="5">
    <source>
        <dbReference type="SAM" id="SignalP"/>
    </source>
</evidence>
<dbReference type="InterPro" id="IPR043504">
    <property type="entry name" value="Peptidase_S1_PA_chymotrypsin"/>
</dbReference>
<evidence type="ECO:0000256" key="1">
    <source>
        <dbReference type="ARBA" id="ARBA00007664"/>
    </source>
</evidence>
<evidence type="ECO:0000313" key="8">
    <source>
        <dbReference type="Proteomes" id="UP000194266"/>
    </source>
</evidence>
<keyword evidence="3" id="KW-1015">Disulfide bond</keyword>
<dbReference type="PROSITE" id="PS50240">
    <property type="entry name" value="TRYPSIN_DOM"/>
    <property type="match status" value="1"/>
</dbReference>
<dbReference type="InterPro" id="IPR009003">
    <property type="entry name" value="Peptidase_S1_PA"/>
</dbReference>
<dbReference type="InterPro" id="IPR033116">
    <property type="entry name" value="TRYPSIN_SER"/>
</dbReference>
<dbReference type="InterPro" id="IPR013517">
    <property type="entry name" value="FG-GAP"/>
</dbReference>
<evidence type="ECO:0000313" key="7">
    <source>
        <dbReference type="EMBL" id="OSZ62138.1"/>
    </source>
</evidence>
<dbReference type="Proteomes" id="UP000194266">
    <property type="component" value="Unassembled WGS sequence"/>
</dbReference>
<keyword evidence="4 7" id="KW-0645">Protease</keyword>
<dbReference type="SUPFAM" id="SSF69318">
    <property type="entry name" value="Integrin alpha N-terminal domain"/>
    <property type="match status" value="1"/>
</dbReference>
<dbReference type="SMART" id="SM00020">
    <property type="entry name" value="Tryp_SPc"/>
    <property type="match status" value="1"/>
</dbReference>
<dbReference type="Pfam" id="PF13517">
    <property type="entry name" value="FG-GAP_3"/>
    <property type="match status" value="1"/>
</dbReference>
<evidence type="ECO:0000256" key="2">
    <source>
        <dbReference type="ARBA" id="ARBA00022729"/>
    </source>
</evidence>
<sequence length="605" mass="63610">MGIPGGTSLHRRRTRIALPFCGAGVAAALAATLLTTSAEAATPLPRPAVTPVTSSPSAAELERRLATAVAGDDTAGARTAKSSYSAGSTGSTADAKIIGGTTTTITSAPWMAQLWYGDDKGTADTSDDTGFFCGGAVVAPTKILTAAHCVAGYDWHNHGAVITGTAQLPAVDDQGYITDLHGGSIAGVWRQWNHPSYRASTIDADIAVLTLPYAVKATPIRMTTSGDTASYAAGTSAKVYGWGRTSSTHDNLSETLKTATLPIQSDTACANAWGTDFIKGHMVCAGKPATGSDTGTTTACNGDSGGPLVVNNRIVGVVSWGVEDCVAQGAYGVFTKVATYVGATYPRVDDTNIDGDHRADLWLRNAATDTGYSRYSRGTSFVAGENWGGWAGVNLVLQTDLDRDGYQDLVYRRSSDGDVFWAHYVYSTNSWVTQRIADNWKTRTRIVTPGDVTGDYLPDLLSVDSAGALWIYPGKGNGTFAARVQFGSGWNQYNQLRGHGDFTGDGRTDLIARNASNGYVYLYKGLGKTSGGAFASRIKLATWSSTTYNAITAVGDVSGDGRADLLARTPGGTLYLYRGTGKATGEIFTTRISVGTYFKQYDILG</sequence>